<name>A0A1I5XU95_9BACI</name>
<keyword evidence="2 4" id="KW-0479">Metal-binding</keyword>
<dbReference type="AlphaFoldDB" id="A0A1I5XU95"/>
<dbReference type="InterPro" id="IPR015813">
    <property type="entry name" value="Pyrv/PenolPyrv_kinase-like_dom"/>
</dbReference>
<dbReference type="GO" id="GO:0016829">
    <property type="term" value="F:lyase activity"/>
    <property type="evidence" value="ECO:0007669"/>
    <property type="project" value="UniProtKB-KW"/>
</dbReference>
<dbReference type="Pfam" id="PF15617">
    <property type="entry name" value="C-C_Bond_Lyase"/>
    <property type="match status" value="1"/>
</dbReference>
<feature type="binding site" evidence="4">
    <location>
        <position position="207"/>
    </location>
    <ligand>
        <name>Mg(2+)</name>
        <dbReference type="ChEBI" id="CHEBI:18420"/>
    </ligand>
</feature>
<dbReference type="InterPro" id="IPR039480">
    <property type="entry name" value="C-C_Bond_Lyase-like"/>
</dbReference>
<reference evidence="6" key="1">
    <citation type="submission" date="2016-10" db="EMBL/GenBank/DDBJ databases">
        <authorList>
            <person name="Varghese N."/>
            <person name="Submissions S."/>
        </authorList>
    </citation>
    <scope>NUCLEOTIDE SEQUENCE [LARGE SCALE GENOMIC DNA]</scope>
    <source>
        <strain evidence="6">DSM 11706</strain>
    </source>
</reference>
<dbReference type="RefSeq" id="WP_093536177.1">
    <property type="nucleotide sequence ID" value="NZ_FOXU01000002.1"/>
</dbReference>
<dbReference type="SUPFAM" id="SSF51621">
    <property type="entry name" value="Phosphoenolpyruvate/pyruvate domain"/>
    <property type="match status" value="1"/>
</dbReference>
<evidence type="ECO:0000313" key="5">
    <source>
        <dbReference type="EMBL" id="SFQ35498.1"/>
    </source>
</evidence>
<dbReference type="PANTHER" id="PTHR32308:SF10">
    <property type="entry name" value="CITRATE LYASE SUBUNIT BETA"/>
    <property type="match status" value="1"/>
</dbReference>
<evidence type="ECO:0000313" key="6">
    <source>
        <dbReference type="Proteomes" id="UP000198734"/>
    </source>
</evidence>
<keyword evidence="6" id="KW-1185">Reference proteome</keyword>
<dbReference type="Gene3D" id="3.20.20.60">
    <property type="entry name" value="Phosphoenolpyruvate-binding domains"/>
    <property type="match status" value="1"/>
</dbReference>
<dbReference type="PIRSF" id="PIRSF015582">
    <property type="entry name" value="Cit_lyase_B"/>
    <property type="match status" value="1"/>
</dbReference>
<keyword evidence="3 4" id="KW-0460">Magnesium</keyword>
<evidence type="ECO:0000256" key="1">
    <source>
        <dbReference type="ARBA" id="ARBA00001946"/>
    </source>
</evidence>
<evidence type="ECO:0000256" key="3">
    <source>
        <dbReference type="ARBA" id="ARBA00022842"/>
    </source>
</evidence>
<gene>
    <name evidence="5" type="ORF">SAMN05421670_1717</name>
</gene>
<keyword evidence="5" id="KW-0456">Lyase</keyword>
<evidence type="ECO:0000256" key="2">
    <source>
        <dbReference type="ARBA" id="ARBA00022723"/>
    </source>
</evidence>
<dbReference type="GO" id="GO:0000287">
    <property type="term" value="F:magnesium ion binding"/>
    <property type="evidence" value="ECO:0007669"/>
    <property type="project" value="TreeGrafter"/>
</dbReference>
<dbReference type="Proteomes" id="UP000198734">
    <property type="component" value="Unassembled WGS sequence"/>
</dbReference>
<evidence type="ECO:0000256" key="4">
    <source>
        <dbReference type="PIRSR" id="PIRSR015582-2"/>
    </source>
</evidence>
<dbReference type="OrthoDB" id="9786940at2"/>
<dbReference type="GO" id="GO:0006107">
    <property type="term" value="P:oxaloacetate metabolic process"/>
    <property type="evidence" value="ECO:0007669"/>
    <property type="project" value="TreeGrafter"/>
</dbReference>
<protein>
    <submittedName>
        <fullName evidence="5">Citrate lyase beta subunit</fullName>
    </submittedName>
</protein>
<dbReference type="InterPro" id="IPR011206">
    <property type="entry name" value="Citrate_lyase_beta/mcl1/mcl2"/>
</dbReference>
<comment type="cofactor">
    <cofactor evidence="1">
        <name>Mg(2+)</name>
        <dbReference type="ChEBI" id="CHEBI:18420"/>
    </cofactor>
</comment>
<feature type="binding site" evidence="4">
    <location>
        <position position="178"/>
    </location>
    <ligand>
        <name>Mg(2+)</name>
        <dbReference type="ChEBI" id="CHEBI:18420"/>
    </ligand>
</feature>
<dbReference type="EMBL" id="FOXU01000002">
    <property type="protein sequence ID" value="SFQ35498.1"/>
    <property type="molecule type" value="Genomic_DNA"/>
</dbReference>
<sequence>MRQFRGVSEKEIRQFFHIPPSDFSSNMERKKLGMAMGAALYLPGSMPNFTYKLSNNNLKNLTSAIICLEDAVSDSELLDAELNVVSELKSMEQKVQNGSLDTHEIPLLFIRVRTVQHLDKIASLLGSTIRFITGIVLPKCTASNATNFFLCLQSLNNQHSIHLYALPILETKEIIYTETREQELSNLYTVFKQFEELILTIRVGATDFTSLFSLRRPGNRTIYELLLITNCLTDILNKFNRKEDNFVVSGPVYEYFESQDSFRLFNDPNSIESILWAEVQQDLLNGFYGKTCIHPSQVNIVNSGYIVPKELFEDACLIVENESRTNGVLRSSARNKMNEVKPHYSWAKKIIAQAEIYGVLKEHVTSLDFLQYIKNL</sequence>
<accession>A0A1I5XU95</accession>
<dbReference type="PANTHER" id="PTHR32308">
    <property type="entry name" value="LYASE BETA SUBUNIT, PUTATIVE (AFU_ORTHOLOGUE AFUA_4G13030)-RELATED"/>
    <property type="match status" value="1"/>
</dbReference>
<dbReference type="STRING" id="126156.SAMN05421670_1717"/>
<organism evidence="5 6">
    <name type="scientific">Psychrobacillus psychrotolerans</name>
    <dbReference type="NCBI Taxonomy" id="126156"/>
    <lineage>
        <taxon>Bacteria</taxon>
        <taxon>Bacillati</taxon>
        <taxon>Bacillota</taxon>
        <taxon>Bacilli</taxon>
        <taxon>Bacillales</taxon>
        <taxon>Bacillaceae</taxon>
        <taxon>Psychrobacillus</taxon>
    </lineage>
</organism>
<dbReference type="InterPro" id="IPR040442">
    <property type="entry name" value="Pyrv_kinase-like_dom_sf"/>
</dbReference>
<proteinExistence type="predicted"/>